<dbReference type="InterPro" id="IPR001057">
    <property type="entry name" value="Glu/AcGlu_kinase"/>
</dbReference>
<feature type="binding site" evidence="8">
    <location>
        <position position="24"/>
    </location>
    <ligand>
        <name>ATP</name>
        <dbReference type="ChEBI" id="CHEBI:30616"/>
    </ligand>
</feature>
<dbReference type="GO" id="GO:0004349">
    <property type="term" value="F:glutamate 5-kinase activity"/>
    <property type="evidence" value="ECO:0007669"/>
    <property type="project" value="UniProtKB-UniRule"/>
</dbReference>
<dbReference type="Proteomes" id="UP000274661">
    <property type="component" value="Unassembled WGS sequence"/>
</dbReference>
<comment type="pathway">
    <text evidence="8">Amino-acid biosynthesis; L-proline biosynthesis; L-glutamate 5-semialdehyde from L-glutamate: step 1/2.</text>
</comment>
<dbReference type="SUPFAM" id="SSF53633">
    <property type="entry name" value="Carbamate kinase-like"/>
    <property type="match status" value="1"/>
</dbReference>
<dbReference type="InterPro" id="IPR036393">
    <property type="entry name" value="AceGlu_kinase-like_sf"/>
</dbReference>
<evidence type="ECO:0000256" key="5">
    <source>
        <dbReference type="ARBA" id="ARBA00022741"/>
    </source>
</evidence>
<dbReference type="GO" id="GO:0055129">
    <property type="term" value="P:L-proline biosynthetic process"/>
    <property type="evidence" value="ECO:0007669"/>
    <property type="project" value="UniProtKB-UniRule"/>
</dbReference>
<evidence type="ECO:0000256" key="8">
    <source>
        <dbReference type="HAMAP-Rule" id="MF_00456"/>
    </source>
</evidence>
<protein>
    <recommendedName>
        <fullName evidence="8">Glutamate 5-kinase</fullName>
        <ecNumber evidence="8">2.7.2.11</ecNumber>
    </recommendedName>
    <alternativeName>
        <fullName evidence="8">Gamma-glutamyl kinase</fullName>
        <shortName evidence="8">GK</shortName>
    </alternativeName>
</protein>
<dbReference type="PROSITE" id="PS00902">
    <property type="entry name" value="GLUTAMATE_5_KINASE"/>
    <property type="match status" value="1"/>
</dbReference>
<dbReference type="InterPro" id="IPR036974">
    <property type="entry name" value="PUA_sf"/>
</dbReference>
<dbReference type="InterPro" id="IPR041739">
    <property type="entry name" value="G5K_ProB"/>
</dbReference>
<feature type="binding site" evidence="8">
    <location>
        <position position="65"/>
    </location>
    <ligand>
        <name>substrate</name>
    </ligand>
</feature>
<feature type="domain" description="PUA" evidence="9">
    <location>
        <begin position="292"/>
        <end position="374"/>
    </location>
</feature>
<dbReference type="InterPro" id="IPR019797">
    <property type="entry name" value="Glutamate_5-kinase_CS"/>
</dbReference>
<dbReference type="PIRSF" id="PIRSF000729">
    <property type="entry name" value="GK"/>
    <property type="match status" value="1"/>
</dbReference>
<dbReference type="GO" id="GO:0003723">
    <property type="term" value="F:RNA binding"/>
    <property type="evidence" value="ECO:0007669"/>
    <property type="project" value="InterPro"/>
</dbReference>
<sequence length="382" mass="39299">MPEVQQKDAPAAALIAAARRITVKVGSSLLVAADGQGMRAEWLATLAADLAALRADGKELAVVSSGAVALGRGHLGLRRSPRLELKQAAAAAGQPLLMAHWQRALDPHGIPAAQLLLTLDDTESRRRWLNARATMEVLLGAGALPIVNENDSVAREELRYGDNDRLSARVAQLMRSDLLILLSDVDGVYSADPGKDPTAEHLPHIPDITPAIEALAGEASVTGVGSGGMRTKIAAARIARGFGCATIVASGLDAHPLAALGDNRARSTVIAAAGSPARAYKQWIAGTLVPAGSLTIDPGAAAALLAGKSLLPAGIRAVAGGFERGSCLKVLTVEGRELARGISAYSAAEVGAIRGIASGEIAARIGYAGPDEVIHRDDLVLM</sequence>
<evidence type="ECO:0000256" key="1">
    <source>
        <dbReference type="ARBA" id="ARBA00022490"/>
    </source>
</evidence>
<dbReference type="PANTHER" id="PTHR43654:SF1">
    <property type="entry name" value="ISOPENTENYL PHOSPHATE KINASE"/>
    <property type="match status" value="1"/>
</dbReference>
<dbReference type="PANTHER" id="PTHR43654">
    <property type="entry name" value="GLUTAMATE 5-KINASE"/>
    <property type="match status" value="1"/>
</dbReference>
<dbReference type="InterPro" id="IPR002478">
    <property type="entry name" value="PUA"/>
</dbReference>
<dbReference type="Gene3D" id="3.40.1160.10">
    <property type="entry name" value="Acetylglutamate kinase-like"/>
    <property type="match status" value="1"/>
</dbReference>
<dbReference type="SUPFAM" id="SSF88697">
    <property type="entry name" value="PUA domain-like"/>
    <property type="match status" value="1"/>
</dbReference>
<dbReference type="InterPro" id="IPR001048">
    <property type="entry name" value="Asp/Glu/Uridylate_kinase"/>
</dbReference>
<feature type="binding site" evidence="8">
    <location>
        <position position="151"/>
    </location>
    <ligand>
        <name>substrate</name>
    </ligand>
</feature>
<dbReference type="RefSeq" id="WP_126717377.1">
    <property type="nucleotide sequence ID" value="NZ_RWJF01000001.1"/>
</dbReference>
<dbReference type="CDD" id="cd21157">
    <property type="entry name" value="PUA_G5K"/>
    <property type="match status" value="1"/>
</dbReference>
<comment type="function">
    <text evidence="8">Catalyzes the transfer of a phosphate group to glutamate to form L-glutamate 5-phosphate.</text>
</comment>
<dbReference type="CDD" id="cd04242">
    <property type="entry name" value="AAK_G5K_ProB"/>
    <property type="match status" value="1"/>
</dbReference>
<keyword evidence="11" id="KW-1185">Reference proteome</keyword>
<evidence type="ECO:0000313" key="10">
    <source>
        <dbReference type="EMBL" id="RST29534.1"/>
    </source>
</evidence>
<dbReference type="UniPathway" id="UPA00098">
    <property type="reaction ID" value="UER00359"/>
</dbReference>
<feature type="binding site" evidence="8">
    <location>
        <position position="163"/>
    </location>
    <ligand>
        <name>substrate</name>
    </ligand>
</feature>
<name>A0A3R9WNB9_9SPHN</name>
<dbReference type="PRINTS" id="PR00474">
    <property type="entry name" value="GLU5KINASE"/>
</dbReference>
<dbReference type="PROSITE" id="PS50890">
    <property type="entry name" value="PUA"/>
    <property type="match status" value="1"/>
</dbReference>
<evidence type="ECO:0000313" key="11">
    <source>
        <dbReference type="Proteomes" id="UP000274661"/>
    </source>
</evidence>
<dbReference type="EC" id="2.7.2.11" evidence="8"/>
<evidence type="ECO:0000256" key="4">
    <source>
        <dbReference type="ARBA" id="ARBA00022679"/>
    </source>
</evidence>
<dbReference type="InterPro" id="IPR005715">
    <property type="entry name" value="Glu_5kinase/COase_Synthase"/>
</dbReference>
<dbReference type="Pfam" id="PF01472">
    <property type="entry name" value="PUA"/>
    <property type="match status" value="1"/>
</dbReference>
<keyword evidence="3 8" id="KW-0641">Proline biosynthesis</keyword>
<dbReference type="FunFam" id="3.40.1160.10:FF:000018">
    <property type="entry name" value="Glutamate 5-kinase"/>
    <property type="match status" value="1"/>
</dbReference>
<dbReference type="InterPro" id="IPR011529">
    <property type="entry name" value="Glu_5kinase"/>
</dbReference>
<keyword evidence="7 8" id="KW-0067">ATP-binding</keyword>
<dbReference type="Pfam" id="PF00696">
    <property type="entry name" value="AA_kinase"/>
    <property type="match status" value="1"/>
</dbReference>
<evidence type="ECO:0000256" key="7">
    <source>
        <dbReference type="ARBA" id="ARBA00022840"/>
    </source>
</evidence>
<keyword evidence="2 8" id="KW-0028">Amino-acid biosynthesis</keyword>
<evidence type="ECO:0000256" key="2">
    <source>
        <dbReference type="ARBA" id="ARBA00022605"/>
    </source>
</evidence>
<comment type="subcellular location">
    <subcellularLocation>
        <location evidence="8">Cytoplasm</location>
    </subcellularLocation>
</comment>
<dbReference type="AlphaFoldDB" id="A0A3R9WNB9"/>
<dbReference type="NCBIfam" id="TIGR01027">
    <property type="entry name" value="proB"/>
    <property type="match status" value="1"/>
</dbReference>
<keyword evidence="6 8" id="KW-0418">Kinase</keyword>
<comment type="catalytic activity">
    <reaction evidence="8">
        <text>L-glutamate + ATP = L-glutamyl 5-phosphate + ADP</text>
        <dbReference type="Rhea" id="RHEA:14877"/>
        <dbReference type="ChEBI" id="CHEBI:29985"/>
        <dbReference type="ChEBI" id="CHEBI:30616"/>
        <dbReference type="ChEBI" id="CHEBI:58274"/>
        <dbReference type="ChEBI" id="CHEBI:456216"/>
        <dbReference type="EC" id="2.7.2.11"/>
    </reaction>
</comment>
<evidence type="ECO:0000259" key="9">
    <source>
        <dbReference type="SMART" id="SM00359"/>
    </source>
</evidence>
<dbReference type="HAMAP" id="MF_00456">
    <property type="entry name" value="ProB"/>
    <property type="match status" value="1"/>
</dbReference>
<dbReference type="OrthoDB" id="9804434at2"/>
<comment type="caution">
    <text evidence="10">The sequence shown here is derived from an EMBL/GenBank/DDBJ whole genome shotgun (WGS) entry which is preliminary data.</text>
</comment>
<feature type="binding site" evidence="8">
    <location>
        <begin position="226"/>
        <end position="232"/>
    </location>
    <ligand>
        <name>ATP</name>
        <dbReference type="ChEBI" id="CHEBI:30616"/>
    </ligand>
</feature>
<feature type="binding site" evidence="8">
    <location>
        <begin position="183"/>
        <end position="184"/>
    </location>
    <ligand>
        <name>ATP</name>
        <dbReference type="ChEBI" id="CHEBI:30616"/>
    </ligand>
</feature>
<keyword evidence="1 8" id="KW-0963">Cytoplasm</keyword>
<reference evidence="10 11" key="1">
    <citation type="submission" date="2018-12" db="EMBL/GenBank/DDBJ databases">
        <title>Sphingomonas sp. HMF7854 Genome sequencing and assembly.</title>
        <authorList>
            <person name="Cha I."/>
            <person name="Kang H."/>
            <person name="Kim H."/>
            <person name="Kang J."/>
            <person name="Joh K."/>
        </authorList>
    </citation>
    <scope>NUCLEOTIDE SEQUENCE [LARGE SCALE GENOMIC DNA]</scope>
    <source>
        <strain evidence="10 11">HMF7854</strain>
    </source>
</reference>
<dbReference type="SMART" id="SM00359">
    <property type="entry name" value="PUA"/>
    <property type="match status" value="1"/>
</dbReference>
<evidence type="ECO:0000256" key="6">
    <source>
        <dbReference type="ARBA" id="ARBA00022777"/>
    </source>
</evidence>
<dbReference type="GO" id="GO:0005829">
    <property type="term" value="C:cytosol"/>
    <property type="evidence" value="ECO:0007669"/>
    <property type="project" value="TreeGrafter"/>
</dbReference>
<dbReference type="InterPro" id="IPR015947">
    <property type="entry name" value="PUA-like_sf"/>
</dbReference>
<comment type="similarity">
    <text evidence="8">Belongs to the glutamate 5-kinase family.</text>
</comment>
<dbReference type="EMBL" id="RWJF01000001">
    <property type="protein sequence ID" value="RST29534.1"/>
    <property type="molecule type" value="Genomic_DNA"/>
</dbReference>
<dbReference type="GO" id="GO:0005524">
    <property type="term" value="F:ATP binding"/>
    <property type="evidence" value="ECO:0007669"/>
    <property type="project" value="UniProtKB-KW"/>
</dbReference>
<proteinExistence type="inferred from homology"/>
<evidence type="ECO:0000256" key="3">
    <source>
        <dbReference type="ARBA" id="ARBA00022650"/>
    </source>
</evidence>
<keyword evidence="5 8" id="KW-0547">Nucleotide-binding</keyword>
<gene>
    <name evidence="8" type="primary">proB</name>
    <name evidence="10" type="ORF">HMF7854_00815</name>
</gene>
<organism evidence="10 11">
    <name type="scientific">Sphingomonas ginkgonis</name>
    <dbReference type="NCBI Taxonomy" id="2315330"/>
    <lineage>
        <taxon>Bacteria</taxon>
        <taxon>Pseudomonadati</taxon>
        <taxon>Pseudomonadota</taxon>
        <taxon>Alphaproteobacteria</taxon>
        <taxon>Sphingomonadales</taxon>
        <taxon>Sphingomonadaceae</taxon>
        <taxon>Sphingomonas</taxon>
    </lineage>
</organism>
<keyword evidence="4 8" id="KW-0808">Transferase</keyword>
<accession>A0A3R9WNB9</accession>
<dbReference type="Gene3D" id="2.30.130.10">
    <property type="entry name" value="PUA domain"/>
    <property type="match status" value="1"/>
</dbReference>